<dbReference type="EMBL" id="PQNK01000015">
    <property type="protein sequence ID" value="RRO85925.1"/>
    <property type="molecule type" value="Genomic_DNA"/>
</dbReference>
<keyword evidence="2" id="KW-0472">Membrane</keyword>
<evidence type="ECO:0000313" key="3">
    <source>
        <dbReference type="EMBL" id="RRO85925.1"/>
    </source>
</evidence>
<reference evidence="3 4" key="1">
    <citation type="submission" date="2018-01" db="EMBL/GenBank/DDBJ databases">
        <title>Twenty Corynebacterium bovis Genomes.</title>
        <authorList>
            <person name="Gulvik C.A."/>
        </authorList>
    </citation>
    <scope>NUCLEOTIDE SEQUENCE [LARGE SCALE GENOMIC DNA]</scope>
    <source>
        <strain evidence="3 4">F6900</strain>
    </source>
</reference>
<feature type="compositionally biased region" description="Low complexity" evidence="1">
    <location>
        <begin position="1"/>
        <end position="15"/>
    </location>
</feature>
<comment type="caution">
    <text evidence="3">The sequence shown here is derived from an EMBL/GenBank/DDBJ whole genome shotgun (WGS) entry which is preliminary data.</text>
</comment>
<sequence>MTGTGPTGRTTARPTDSPTDRPTSAEDSHMDKQTMVITRWLRLTALVVFATLMLFQNSLIGWIFAAVAAVFAVLTVVQLVRLRSMDD</sequence>
<evidence type="ECO:0000256" key="2">
    <source>
        <dbReference type="SAM" id="Phobius"/>
    </source>
</evidence>
<name>A0A3R8QFU6_9CORY</name>
<organism evidence="3 4">
    <name type="scientific">Corynebacterium bovis</name>
    <dbReference type="NCBI Taxonomy" id="36808"/>
    <lineage>
        <taxon>Bacteria</taxon>
        <taxon>Bacillati</taxon>
        <taxon>Actinomycetota</taxon>
        <taxon>Actinomycetes</taxon>
        <taxon>Mycobacteriales</taxon>
        <taxon>Corynebacteriaceae</taxon>
        <taxon>Corynebacterium</taxon>
    </lineage>
</organism>
<proteinExistence type="predicted"/>
<feature type="transmembrane region" description="Helical" evidence="2">
    <location>
        <begin position="62"/>
        <end position="82"/>
    </location>
</feature>
<protein>
    <submittedName>
        <fullName evidence="3">Uncharacterized protein</fullName>
    </submittedName>
</protein>
<evidence type="ECO:0000313" key="4">
    <source>
        <dbReference type="Proteomes" id="UP000276526"/>
    </source>
</evidence>
<dbReference type="Proteomes" id="UP000276526">
    <property type="component" value="Unassembled WGS sequence"/>
</dbReference>
<keyword evidence="2" id="KW-1133">Transmembrane helix</keyword>
<evidence type="ECO:0000256" key="1">
    <source>
        <dbReference type="SAM" id="MobiDB-lite"/>
    </source>
</evidence>
<accession>A0A3R8QFU6</accession>
<feature type="transmembrane region" description="Helical" evidence="2">
    <location>
        <begin position="40"/>
        <end position="56"/>
    </location>
</feature>
<gene>
    <name evidence="3" type="ORF">CXF48_08850</name>
</gene>
<dbReference type="AlphaFoldDB" id="A0A3R8QFU6"/>
<keyword evidence="2" id="KW-0812">Transmembrane</keyword>
<feature type="region of interest" description="Disordered" evidence="1">
    <location>
        <begin position="1"/>
        <end position="30"/>
    </location>
</feature>